<dbReference type="EMBL" id="ACEQ02000028">
    <property type="protein sequence ID" value="EEZ74870.1"/>
    <property type="molecule type" value="Genomic_DNA"/>
</dbReference>
<name>D0WC20_NEILA</name>
<dbReference type="AlphaFoldDB" id="D0WC20"/>
<sequence>MKKPGTVTKNIKRSNNNCCSRCTGAADNWRHLTSPDGMLPLPF</sequence>
<dbReference type="Proteomes" id="UP000003843">
    <property type="component" value="Unassembled WGS sequence"/>
</dbReference>
<comment type="caution">
    <text evidence="1">The sequence shown here is derived from an EMBL/GenBank/DDBJ whole genome shotgun (WGS) entry which is preliminary data.</text>
</comment>
<organism evidence="1 2">
    <name type="scientific">Neisseria lactamica ATCC 23970</name>
    <dbReference type="NCBI Taxonomy" id="546265"/>
    <lineage>
        <taxon>Bacteria</taxon>
        <taxon>Pseudomonadati</taxon>
        <taxon>Pseudomonadota</taxon>
        <taxon>Betaproteobacteria</taxon>
        <taxon>Neisseriales</taxon>
        <taxon>Neisseriaceae</taxon>
        <taxon>Neisseria</taxon>
    </lineage>
</organism>
<gene>
    <name evidence="1" type="ORF">NEILACOT_05099</name>
</gene>
<reference evidence="1 2" key="1">
    <citation type="submission" date="2009-10" db="EMBL/GenBank/DDBJ databases">
        <authorList>
            <person name="Weinstock G."/>
            <person name="Sodergren E."/>
            <person name="Clifton S."/>
            <person name="Fulton L."/>
            <person name="Fulton B."/>
            <person name="Courtney L."/>
            <person name="Fronick C."/>
            <person name="Harrison M."/>
            <person name="Strong C."/>
            <person name="Farmer C."/>
            <person name="Delahaunty K."/>
            <person name="Markovic C."/>
            <person name="Hall O."/>
            <person name="Minx P."/>
            <person name="Tomlinson C."/>
            <person name="Mitreva M."/>
            <person name="Nelson J."/>
            <person name="Hou S."/>
            <person name="Wollam A."/>
            <person name="Pepin K.H."/>
            <person name="Johnson M."/>
            <person name="Bhonagiri V."/>
            <person name="Nash W.E."/>
            <person name="Warren W."/>
            <person name="Chinwalla A."/>
            <person name="Mardis E.R."/>
            <person name="Wilson R.K."/>
        </authorList>
    </citation>
    <scope>NUCLEOTIDE SEQUENCE [LARGE SCALE GENOMIC DNA]</scope>
    <source>
        <strain evidence="1 2">ATCC 23970</strain>
    </source>
</reference>
<accession>D0WC20</accession>
<proteinExistence type="predicted"/>
<protein>
    <submittedName>
        <fullName evidence="1">Uncharacterized protein</fullName>
    </submittedName>
</protein>
<evidence type="ECO:0000313" key="1">
    <source>
        <dbReference type="EMBL" id="EEZ74870.1"/>
    </source>
</evidence>
<evidence type="ECO:0000313" key="2">
    <source>
        <dbReference type="Proteomes" id="UP000003843"/>
    </source>
</evidence>